<dbReference type="SUPFAM" id="SSF46565">
    <property type="entry name" value="Chaperone J-domain"/>
    <property type="match status" value="1"/>
</dbReference>
<gene>
    <name evidence="5" type="primary">secG</name>
    <name evidence="5" type="ORF">AK812_SmicGene33266</name>
</gene>
<dbReference type="PRINTS" id="PR00625">
    <property type="entry name" value="JDOMAIN"/>
</dbReference>
<dbReference type="Proteomes" id="UP000186817">
    <property type="component" value="Unassembled WGS sequence"/>
</dbReference>
<comment type="caution">
    <text evidence="5">The sequence shown here is derived from an EMBL/GenBank/DDBJ whole genome shotgun (WGS) entry which is preliminary data.</text>
</comment>
<reference evidence="5 6" key="1">
    <citation type="submission" date="2016-02" db="EMBL/GenBank/DDBJ databases">
        <title>Genome analysis of coral dinoflagellate symbionts highlights evolutionary adaptations to a symbiotic lifestyle.</title>
        <authorList>
            <person name="Aranda M."/>
            <person name="Li Y."/>
            <person name="Liew Y.J."/>
            <person name="Baumgarten S."/>
            <person name="Simakov O."/>
            <person name="Wilson M."/>
            <person name="Piel J."/>
            <person name="Ashoor H."/>
            <person name="Bougouffa S."/>
            <person name="Bajic V.B."/>
            <person name="Ryu T."/>
            <person name="Ravasi T."/>
            <person name="Bayer T."/>
            <person name="Micklem G."/>
            <person name="Kim H."/>
            <person name="Bhak J."/>
            <person name="Lajeunesse T.C."/>
            <person name="Voolstra C.R."/>
        </authorList>
    </citation>
    <scope>NUCLEOTIDE SEQUENCE [LARGE SCALE GENOMIC DNA]</scope>
    <source>
        <strain evidence="5 6">CCMP2467</strain>
    </source>
</reference>
<evidence type="ECO:0000313" key="6">
    <source>
        <dbReference type="Proteomes" id="UP000186817"/>
    </source>
</evidence>
<evidence type="ECO:0000256" key="2">
    <source>
        <dbReference type="ARBA" id="ARBA00023043"/>
    </source>
</evidence>
<feature type="repeat" description="ANK" evidence="3">
    <location>
        <begin position="772"/>
        <end position="804"/>
    </location>
</feature>
<feature type="domain" description="J" evidence="4">
    <location>
        <begin position="1059"/>
        <end position="1120"/>
    </location>
</feature>
<dbReference type="GO" id="GO:0008757">
    <property type="term" value="F:S-adenosylmethionine-dependent methyltransferase activity"/>
    <property type="evidence" value="ECO:0007669"/>
    <property type="project" value="InterPro"/>
</dbReference>
<dbReference type="PROSITE" id="PS50297">
    <property type="entry name" value="ANK_REP_REGION"/>
    <property type="match status" value="1"/>
</dbReference>
<dbReference type="SMART" id="SM00248">
    <property type="entry name" value="ANK"/>
    <property type="match status" value="6"/>
</dbReference>
<keyword evidence="2 3" id="KW-0040">ANK repeat</keyword>
<accession>A0A1Q9CS03</accession>
<dbReference type="Pfam" id="PF00023">
    <property type="entry name" value="Ank"/>
    <property type="match status" value="1"/>
</dbReference>
<dbReference type="PANTHER" id="PTHR24198:SF165">
    <property type="entry name" value="ANKYRIN REPEAT-CONTAINING PROTEIN-RELATED"/>
    <property type="match status" value="1"/>
</dbReference>
<dbReference type="InterPro" id="IPR029063">
    <property type="entry name" value="SAM-dependent_MTases_sf"/>
</dbReference>
<dbReference type="InterPro" id="IPR000241">
    <property type="entry name" value="RlmKL-like_Mtase"/>
</dbReference>
<dbReference type="InterPro" id="IPR001623">
    <property type="entry name" value="DnaJ_domain"/>
</dbReference>
<feature type="repeat" description="ANK" evidence="3">
    <location>
        <begin position="739"/>
        <end position="771"/>
    </location>
</feature>
<dbReference type="Pfam" id="PF01170">
    <property type="entry name" value="UPF0020"/>
    <property type="match status" value="1"/>
</dbReference>
<dbReference type="CDD" id="cd02440">
    <property type="entry name" value="AdoMet_MTases"/>
    <property type="match status" value="1"/>
</dbReference>
<dbReference type="GO" id="GO:0043527">
    <property type="term" value="C:tRNA methyltransferase complex"/>
    <property type="evidence" value="ECO:0007669"/>
    <property type="project" value="UniProtKB-ARBA"/>
</dbReference>
<dbReference type="SUPFAM" id="SSF48403">
    <property type="entry name" value="Ankyrin repeat"/>
    <property type="match status" value="1"/>
</dbReference>
<dbReference type="Gene3D" id="1.10.287.110">
    <property type="entry name" value="DnaJ domain"/>
    <property type="match status" value="1"/>
</dbReference>
<evidence type="ECO:0000256" key="1">
    <source>
        <dbReference type="ARBA" id="ARBA00022737"/>
    </source>
</evidence>
<dbReference type="PANTHER" id="PTHR24198">
    <property type="entry name" value="ANKYRIN REPEAT AND PROTEIN KINASE DOMAIN-CONTAINING PROTEIN"/>
    <property type="match status" value="1"/>
</dbReference>
<evidence type="ECO:0000259" key="4">
    <source>
        <dbReference type="PROSITE" id="PS50076"/>
    </source>
</evidence>
<protein>
    <submittedName>
        <fullName evidence="5">Ankyrin repeat, PH and SEC7 domain containing protein secG</fullName>
    </submittedName>
</protein>
<dbReference type="PROSITE" id="PS50076">
    <property type="entry name" value="DNAJ_2"/>
    <property type="match status" value="1"/>
</dbReference>
<dbReference type="OrthoDB" id="416496at2759"/>
<dbReference type="CDD" id="cd06257">
    <property type="entry name" value="DnaJ"/>
    <property type="match status" value="1"/>
</dbReference>
<dbReference type="SMART" id="SM00271">
    <property type="entry name" value="DnaJ"/>
    <property type="match status" value="1"/>
</dbReference>
<dbReference type="SUPFAM" id="SSF53335">
    <property type="entry name" value="S-adenosyl-L-methionine-dependent methyltransferases"/>
    <property type="match status" value="2"/>
</dbReference>
<dbReference type="InterPro" id="IPR013216">
    <property type="entry name" value="Methyltransf_11"/>
</dbReference>
<keyword evidence="1" id="KW-0677">Repeat</keyword>
<dbReference type="EMBL" id="LSRX01000960">
    <property type="protein sequence ID" value="OLP85708.1"/>
    <property type="molecule type" value="Genomic_DNA"/>
</dbReference>
<name>A0A1Q9CS03_SYMMI</name>
<dbReference type="Pfam" id="PF08241">
    <property type="entry name" value="Methyltransf_11"/>
    <property type="match status" value="1"/>
</dbReference>
<evidence type="ECO:0000256" key="3">
    <source>
        <dbReference type="PROSITE-ProRule" id="PRU00023"/>
    </source>
</evidence>
<dbReference type="Pfam" id="PF12796">
    <property type="entry name" value="Ank_2"/>
    <property type="match status" value="1"/>
</dbReference>
<dbReference type="InterPro" id="IPR036869">
    <property type="entry name" value="J_dom_sf"/>
</dbReference>
<dbReference type="Pfam" id="PF00226">
    <property type="entry name" value="DnaJ"/>
    <property type="match status" value="1"/>
</dbReference>
<dbReference type="InterPro" id="IPR036770">
    <property type="entry name" value="Ankyrin_rpt-contain_sf"/>
</dbReference>
<evidence type="ECO:0000313" key="5">
    <source>
        <dbReference type="EMBL" id="OLP85708.1"/>
    </source>
</evidence>
<organism evidence="5 6">
    <name type="scientific">Symbiodinium microadriaticum</name>
    <name type="common">Dinoflagellate</name>
    <name type="synonym">Zooxanthella microadriatica</name>
    <dbReference type="NCBI Taxonomy" id="2951"/>
    <lineage>
        <taxon>Eukaryota</taxon>
        <taxon>Sar</taxon>
        <taxon>Alveolata</taxon>
        <taxon>Dinophyceae</taxon>
        <taxon>Suessiales</taxon>
        <taxon>Symbiodiniaceae</taxon>
        <taxon>Symbiodinium</taxon>
    </lineage>
</organism>
<proteinExistence type="predicted"/>
<keyword evidence="6" id="KW-1185">Reference proteome</keyword>
<dbReference type="Gene3D" id="1.25.40.20">
    <property type="entry name" value="Ankyrin repeat-containing domain"/>
    <property type="match status" value="1"/>
</dbReference>
<sequence>MRFTLVSSWQEGASDNLPHECTAVSLVDAFWQHHGASRLVVLFGLVWGRELEELQRSEEDLHSAFARIVERAAIARLRSVLPVFMSRFAEDPDDPGANPPGRKIRFTAQCRVNYSGAEKEAFGPRADWVKLKTAVRSGLERATSWVLEPRAAAAEVNATVFFAADHVAFGVEVKELEMRPALPFSWSRLARPGMQTQIAGALDMARSRRQGQGQIEPLARRTVLAPGPVTRAKGTATAILKRLRSKAKTSRSSLANGLASGWATARDRYHAANYSWKLAGWQLLRTQERQKLGMVPARHREPISWYSWTSARYWQLSDKLAASAGSNRAWSMLTKWLNLNSKGLALGLAEGTILFKFTVPVHMPLMLFTIVSFFRHRRWVAAETTADLEEDSVQAQGGKVTESLEAMAAVAAECMIDAEIEGTQPSIVVDPTCGMGTLLLAAARIWPQVSQRPLRLVGRETSSSQLQKCLSNFAACCVDASDIRMGDGRDASAFADIADASADALICDLPSGAAHKASSDKESYMAFLRLAERILRPGGRCVLLSNRQQLLSRCAQSGPWKEVCSWVMGRGEANMLKFLLLVLEREATPPTPVPGKSPSVTGVCVARWQRCSCPMLPYADENVSRELQPVETVEMCRGQCGALASACRNKDFAAARALIEQGVDVAELDSDNFNAAIHWAAWNGSHSLVTDLLGARASVHQANQEGLQAVHLATRNGRLSTLAVLWRHENGVVAARDAEGGTAAHHAANCGFIHILEWLYLKGASMKSADSYGLTPLHCAVMAGKVLATQMLLRRGADALAVDVKRRTPLHWAAVHGRGALVESVYGIDRRALGGPAAFDIQDYQGKRPQDLTRRMDICMMAHLTHAKAWHGRANRGCFLRCLTELMPRQPTTLFMVFLTPCLHIQLAAWRAVWQISCSAILNAMSRRKPRLCAIAVSSLPFLGLTRLFVTKLPWTQKDGHSGHAGLAHRAVAQDVVEDVVEVVEELAPPVDLKKTPWEALDVAFQAEGKRCWGPGFDGKVPGYIAECLRRENPASSDEPPFRRRWLKRREEESDEAPDPYATLGVDPNATLKEIRKAYIRLAKETHPDTGGDAVAFQDVLLAYRILSDEERRKEYDQTGEDAGDAPAEERKVRVSDLATLRSAIENHREVRWERGMANLAGQTGTVQFDDPDTGLTEVVIWISAEDGFSAWLPSEVLTYLNPDGEEQPYEFYQQALMRLNKGAIVKIEPYEKQMSRIIEYTLGWQSHDSGAMQKPDPLRDAAFAQVFFKKGREAEDRGVVLDIGCGTGDGSRLFATSRKFDLVFGLDTNSTALGQARQESEDEEIGPEQGLFLLRADAQELPFRDQQVDYVWWSFGWSEVERPEDVLKGIYRVLKVGGRVVIATGSGKPLAKEIQSKLSEAGFAETSIYPPRSRVFLNYAAKLH</sequence>
<dbReference type="InterPro" id="IPR002110">
    <property type="entry name" value="Ankyrin_rpt"/>
</dbReference>
<dbReference type="PROSITE" id="PS50088">
    <property type="entry name" value="ANK_REPEAT"/>
    <property type="match status" value="2"/>
</dbReference>
<dbReference type="Gene3D" id="3.40.50.150">
    <property type="entry name" value="Vaccinia Virus protein VP39"/>
    <property type="match status" value="2"/>
</dbReference>